<dbReference type="InterPro" id="IPR013783">
    <property type="entry name" value="Ig-like_fold"/>
</dbReference>
<dbReference type="AlphaFoldDB" id="A0A433SHM5"/>
<dbReference type="Proteomes" id="UP000286947">
    <property type="component" value="Unassembled WGS sequence"/>
</dbReference>
<gene>
    <name evidence="1" type="ORF">CUZ56_00743</name>
</gene>
<organism evidence="1 2">
    <name type="scientific">Saezia sanguinis</name>
    <dbReference type="NCBI Taxonomy" id="1965230"/>
    <lineage>
        <taxon>Bacteria</taxon>
        <taxon>Pseudomonadati</taxon>
        <taxon>Pseudomonadota</taxon>
        <taxon>Betaproteobacteria</taxon>
        <taxon>Burkholderiales</taxon>
        <taxon>Saeziaceae</taxon>
        <taxon>Saezia</taxon>
    </lineage>
</organism>
<reference evidence="1 2" key="1">
    <citation type="submission" date="2018-01" db="EMBL/GenBank/DDBJ databases">
        <title>Saezia sanguinis gen. nov., sp. nov., in the order Burkholderiales isolated from human blood.</title>
        <authorList>
            <person name="Medina-Pascual M.J."/>
            <person name="Valdezate S."/>
            <person name="Monzon S."/>
            <person name="Cuesta I."/>
            <person name="Carrasco G."/>
            <person name="Villalon P."/>
            <person name="Saez-Nieto J.A."/>
        </authorList>
    </citation>
    <scope>NUCLEOTIDE SEQUENCE [LARGE SCALE GENOMIC DNA]</scope>
    <source>
        <strain evidence="1 2">CNM695-12</strain>
    </source>
</reference>
<name>A0A433SHM5_9BURK</name>
<dbReference type="Gene3D" id="2.60.40.10">
    <property type="entry name" value="Immunoglobulins"/>
    <property type="match status" value="1"/>
</dbReference>
<evidence type="ECO:0008006" key="3">
    <source>
        <dbReference type="Google" id="ProtNLM"/>
    </source>
</evidence>
<protein>
    <recommendedName>
        <fullName evidence="3">DUF4832 domain-containing protein</fullName>
    </recommendedName>
</protein>
<proteinExistence type="predicted"/>
<comment type="caution">
    <text evidence="1">The sequence shown here is derived from an EMBL/GenBank/DDBJ whole genome shotgun (WGS) entry which is preliminary data.</text>
</comment>
<evidence type="ECO:0000313" key="2">
    <source>
        <dbReference type="Proteomes" id="UP000286947"/>
    </source>
</evidence>
<keyword evidence="2" id="KW-1185">Reference proteome</keyword>
<dbReference type="EMBL" id="PQSP01000001">
    <property type="protein sequence ID" value="RUS68255.1"/>
    <property type="molecule type" value="Genomic_DNA"/>
</dbReference>
<sequence>MNIGLLHPTVDEGKASSAIAASAQPAVQVTATSAASHLKYFGHLHTENGRQSEVVNHTNLSVIFWSDYNQLARDLAIVKDKGNKAVISTPYLYAPSTEGGYYTLDQFAETKWLGFMNRLVGDGFFAPNDVENGTVIGFYPVDEPEQHGLVDVNGAPSPVLAQIVNIIRRNNHSQYGALAVCTSINYGRAIAGLRLFDWIGIDEFTPGDGQSTSEDFYLYWFRRLQSELQLNAKQRMFVVPCAYVTQNDTRAHDPFRMYAYAQSDPTVLAIVTFLWNSGYDETGTFIGLGSGDYRLQNYRQWWDQIGRQVKYSHANAQWIGHLIPSTMIAGRPYDIRVDMRNTGNVKWELGEVFLGTQNPQDNFIWGAHRVWLPSRIEPNQTAIMVFPVMAPSTPGVYNLQGRMVGDHGNWFGDYTPNVAVNVVAG</sequence>
<accession>A0A433SHM5</accession>
<evidence type="ECO:0000313" key="1">
    <source>
        <dbReference type="EMBL" id="RUS68255.1"/>
    </source>
</evidence>